<gene>
    <name evidence="1" type="ORF">CPELLU_LOCUS18442</name>
</gene>
<dbReference type="EMBL" id="CAJVQA010036807">
    <property type="protein sequence ID" value="CAG8809048.1"/>
    <property type="molecule type" value="Genomic_DNA"/>
</dbReference>
<feature type="non-terminal residue" evidence="1">
    <location>
        <position position="1"/>
    </location>
</feature>
<dbReference type="OrthoDB" id="2418628at2759"/>
<proteinExistence type="predicted"/>
<evidence type="ECO:0000313" key="1">
    <source>
        <dbReference type="EMBL" id="CAG8809048.1"/>
    </source>
</evidence>
<organism evidence="1 2">
    <name type="scientific">Cetraspora pellucida</name>
    <dbReference type="NCBI Taxonomy" id="1433469"/>
    <lineage>
        <taxon>Eukaryota</taxon>
        <taxon>Fungi</taxon>
        <taxon>Fungi incertae sedis</taxon>
        <taxon>Mucoromycota</taxon>
        <taxon>Glomeromycotina</taxon>
        <taxon>Glomeromycetes</taxon>
        <taxon>Diversisporales</taxon>
        <taxon>Gigasporaceae</taxon>
        <taxon>Cetraspora</taxon>
    </lineage>
</organism>
<dbReference type="Proteomes" id="UP000789759">
    <property type="component" value="Unassembled WGS sequence"/>
</dbReference>
<reference evidence="1" key="1">
    <citation type="submission" date="2021-06" db="EMBL/GenBank/DDBJ databases">
        <authorList>
            <person name="Kallberg Y."/>
            <person name="Tangrot J."/>
            <person name="Rosling A."/>
        </authorList>
    </citation>
    <scope>NUCLEOTIDE SEQUENCE</scope>
    <source>
        <strain evidence="1">FL966</strain>
    </source>
</reference>
<name>A0A9N9K3Y0_9GLOM</name>
<evidence type="ECO:0000313" key="2">
    <source>
        <dbReference type="Proteomes" id="UP000789759"/>
    </source>
</evidence>
<keyword evidence="2" id="KW-1185">Reference proteome</keyword>
<accession>A0A9N9K3Y0</accession>
<protein>
    <submittedName>
        <fullName evidence="1">500_t:CDS:1</fullName>
    </submittedName>
</protein>
<feature type="non-terminal residue" evidence="1">
    <location>
        <position position="69"/>
    </location>
</feature>
<sequence length="69" mass="8537">IDINVAYSKQPPIFQIQEFFRYIEYYLVHEFEGKQYMLAYVQWIKKIFENNLDLQFFKTIDNTEFINIS</sequence>
<comment type="caution">
    <text evidence="1">The sequence shown here is derived from an EMBL/GenBank/DDBJ whole genome shotgun (WGS) entry which is preliminary data.</text>
</comment>
<dbReference type="AlphaFoldDB" id="A0A9N9K3Y0"/>